<dbReference type="EMBL" id="CP007806">
    <property type="protein sequence ID" value="AIG27148.1"/>
    <property type="molecule type" value="Genomic_DNA"/>
</dbReference>
<dbReference type="KEGG" id="blr:BRLA_c028340"/>
<dbReference type="eggNOG" id="COG2304">
    <property type="taxonomic scope" value="Bacteria"/>
</dbReference>
<dbReference type="Proteomes" id="UP000005850">
    <property type="component" value="Chromosome"/>
</dbReference>
<feature type="domain" description="VWFA" evidence="1">
    <location>
        <begin position="14"/>
        <end position="213"/>
    </location>
</feature>
<proteinExistence type="predicted"/>
<dbReference type="RefSeq" id="WP_003335998.1">
    <property type="nucleotide sequence ID" value="NZ_CP007806.1"/>
</dbReference>
<dbReference type="InterPro" id="IPR036465">
    <property type="entry name" value="vWFA_dom_sf"/>
</dbReference>
<keyword evidence="3" id="KW-1185">Reference proteome</keyword>
<sequence length="250" mass="28194">MSYELPATHRTPALIIYLIDVSGSMCLPMGDKRRIDIVMEALSAAIRQMIFRSTKGTRMSPRYRIAILAYSDEVYDLLDGIRGIDEVARLGKLPEISPRRLTDMAKAFKQVEKLLLEELPFLQDSPAPLICHMTDGAATGEDPEPIVKRIMQMAVPDGHVLVENIFISEELHDQELVDVKRWDGIMPDTILRDEHANRLRSMSSVLPESYREMMSESMYQLKKGALLMFPATSPELVSLGFQMSAATPVR</sequence>
<dbReference type="AlphaFoldDB" id="A0A075R7I3"/>
<organism evidence="2 3">
    <name type="scientific">Brevibacillus laterosporus LMG 15441</name>
    <dbReference type="NCBI Taxonomy" id="1042163"/>
    <lineage>
        <taxon>Bacteria</taxon>
        <taxon>Bacillati</taxon>
        <taxon>Bacillota</taxon>
        <taxon>Bacilli</taxon>
        <taxon>Bacillales</taxon>
        <taxon>Paenibacillaceae</taxon>
        <taxon>Brevibacillus</taxon>
    </lineage>
</organism>
<name>A0A075R7I3_BRELA</name>
<evidence type="ECO:0000313" key="2">
    <source>
        <dbReference type="EMBL" id="AIG27148.1"/>
    </source>
</evidence>
<evidence type="ECO:0000313" key="3">
    <source>
        <dbReference type="Proteomes" id="UP000005850"/>
    </source>
</evidence>
<gene>
    <name evidence="2" type="ORF">BRLA_c028340</name>
</gene>
<dbReference type="PROSITE" id="PS50234">
    <property type="entry name" value="VWFA"/>
    <property type="match status" value="1"/>
</dbReference>
<accession>A0A075R7I3</accession>
<dbReference type="STRING" id="1042163.BRLA_c028340"/>
<dbReference type="InterPro" id="IPR002035">
    <property type="entry name" value="VWF_A"/>
</dbReference>
<dbReference type="Pfam" id="PF13519">
    <property type="entry name" value="VWA_2"/>
    <property type="match status" value="1"/>
</dbReference>
<evidence type="ECO:0000259" key="1">
    <source>
        <dbReference type="PROSITE" id="PS50234"/>
    </source>
</evidence>
<protein>
    <recommendedName>
        <fullName evidence="1">VWFA domain-containing protein</fullName>
    </recommendedName>
</protein>
<dbReference type="SUPFAM" id="SSF53300">
    <property type="entry name" value="vWA-like"/>
    <property type="match status" value="1"/>
</dbReference>
<reference evidence="2 3" key="1">
    <citation type="journal article" date="2011" name="J. Bacteriol.">
        <title>Genome sequence of Brevibacillus laterosporus LMG 15441, a pathogen of invertebrates.</title>
        <authorList>
            <person name="Djukic M."/>
            <person name="Poehlein A."/>
            <person name="Thurmer A."/>
            <person name="Daniel R."/>
        </authorList>
    </citation>
    <scope>NUCLEOTIDE SEQUENCE [LARGE SCALE GENOMIC DNA]</scope>
    <source>
        <strain evidence="2 3">LMG 15441</strain>
    </source>
</reference>
<dbReference type="HOGENOM" id="CLU_1109751_0_0_9"/>
<dbReference type="CDD" id="cd00198">
    <property type="entry name" value="vWFA"/>
    <property type="match status" value="1"/>
</dbReference>
<dbReference type="Gene3D" id="3.40.50.410">
    <property type="entry name" value="von Willebrand factor, type A domain"/>
    <property type="match status" value="1"/>
</dbReference>